<dbReference type="AlphaFoldDB" id="A0A9P0GHP9"/>
<dbReference type="Proteomes" id="UP001153636">
    <property type="component" value="Chromosome 8"/>
</dbReference>
<sequence length="139" mass="15611">MPFKRPRNREKGARDNSARASTTEPTDAAPRHTNCPEGADSWRTWQKAKADGQIEDYTHKPPMKTEVFDAIRPVYEDLSRDDLLERCLGEYTQKANESFKACIWSISPKTTHSGKNIVDIAASVARLVLSTTAYQALLT</sequence>
<evidence type="ECO:0000256" key="1">
    <source>
        <dbReference type="SAM" id="MobiDB-lite"/>
    </source>
</evidence>
<evidence type="ECO:0000313" key="2">
    <source>
        <dbReference type="EMBL" id="CAH1114064.1"/>
    </source>
</evidence>
<organism evidence="2 3">
    <name type="scientific">Psylliodes chrysocephalus</name>
    <dbReference type="NCBI Taxonomy" id="3402493"/>
    <lineage>
        <taxon>Eukaryota</taxon>
        <taxon>Metazoa</taxon>
        <taxon>Ecdysozoa</taxon>
        <taxon>Arthropoda</taxon>
        <taxon>Hexapoda</taxon>
        <taxon>Insecta</taxon>
        <taxon>Pterygota</taxon>
        <taxon>Neoptera</taxon>
        <taxon>Endopterygota</taxon>
        <taxon>Coleoptera</taxon>
        <taxon>Polyphaga</taxon>
        <taxon>Cucujiformia</taxon>
        <taxon>Chrysomeloidea</taxon>
        <taxon>Chrysomelidae</taxon>
        <taxon>Galerucinae</taxon>
        <taxon>Alticini</taxon>
        <taxon>Psylliodes</taxon>
    </lineage>
</organism>
<proteinExistence type="predicted"/>
<evidence type="ECO:0000313" key="3">
    <source>
        <dbReference type="Proteomes" id="UP001153636"/>
    </source>
</evidence>
<reference evidence="2" key="1">
    <citation type="submission" date="2022-01" db="EMBL/GenBank/DDBJ databases">
        <authorList>
            <person name="King R."/>
        </authorList>
    </citation>
    <scope>NUCLEOTIDE SEQUENCE</scope>
</reference>
<dbReference type="OrthoDB" id="6743723at2759"/>
<feature type="region of interest" description="Disordered" evidence="1">
    <location>
        <begin position="1"/>
        <end position="41"/>
    </location>
</feature>
<gene>
    <name evidence="2" type="ORF">PSYICH_LOCUS14771</name>
</gene>
<name>A0A9P0GHP9_9CUCU</name>
<keyword evidence="3" id="KW-1185">Reference proteome</keyword>
<dbReference type="EMBL" id="OV651820">
    <property type="protein sequence ID" value="CAH1114064.1"/>
    <property type="molecule type" value="Genomic_DNA"/>
</dbReference>
<protein>
    <submittedName>
        <fullName evidence="2">Uncharacterized protein</fullName>
    </submittedName>
</protein>
<accession>A0A9P0GHP9</accession>